<dbReference type="EMBL" id="BQKM01000020">
    <property type="protein sequence ID" value="GJN55690.1"/>
    <property type="molecule type" value="Genomic_DNA"/>
</dbReference>
<dbReference type="FunFam" id="3.40.50.880:FF:000033">
    <property type="entry name" value="Glutamine amidotransferase class-I"/>
    <property type="match status" value="1"/>
</dbReference>
<dbReference type="KEGG" id="ptw:TUM18999_23460"/>
<name>A0A6J4E450_9PSED</name>
<dbReference type="EMBL" id="AP023189">
    <property type="protein sequence ID" value="BCG24155.1"/>
    <property type="molecule type" value="Genomic_DNA"/>
</dbReference>
<evidence type="ECO:0000313" key="4">
    <source>
        <dbReference type="Proteomes" id="UP000509383"/>
    </source>
</evidence>
<dbReference type="CDD" id="cd01741">
    <property type="entry name" value="GATase1_1"/>
    <property type="match status" value="1"/>
</dbReference>
<dbReference type="PROSITE" id="PS51273">
    <property type="entry name" value="GATASE_TYPE_1"/>
    <property type="match status" value="1"/>
</dbReference>
<dbReference type="Gene3D" id="3.40.50.880">
    <property type="match status" value="1"/>
</dbReference>
<evidence type="ECO:0000259" key="1">
    <source>
        <dbReference type="Pfam" id="PF00117"/>
    </source>
</evidence>
<dbReference type="Pfam" id="PF00117">
    <property type="entry name" value="GATase"/>
    <property type="match status" value="1"/>
</dbReference>
<reference evidence="2 4" key="1">
    <citation type="submission" date="2020-05" db="EMBL/GenBank/DDBJ databases">
        <title>Characterization of novel class B3 metallo-beta-lactamase from novel Pseudomonas species.</title>
        <authorList>
            <person name="Yamada K."/>
            <person name="Aoki K."/>
            <person name="Ishii Y."/>
        </authorList>
    </citation>
    <scope>NUCLEOTIDE SEQUENCE [LARGE SCALE GENOMIC DNA]</scope>
    <source>
        <strain evidence="2 4">TUM18999</strain>
        <strain evidence="3 5">TUM20286</strain>
    </source>
</reference>
<evidence type="ECO:0000313" key="2">
    <source>
        <dbReference type="EMBL" id="BCG24155.1"/>
    </source>
</evidence>
<dbReference type="InterPro" id="IPR029062">
    <property type="entry name" value="Class_I_gatase-like"/>
</dbReference>
<dbReference type="PANTHER" id="PTHR42695">
    <property type="entry name" value="GLUTAMINE AMIDOTRANSFERASE YLR126C-RELATED"/>
    <property type="match status" value="1"/>
</dbReference>
<dbReference type="AlphaFoldDB" id="A0A6J4E450"/>
<dbReference type="GO" id="GO:0005829">
    <property type="term" value="C:cytosol"/>
    <property type="evidence" value="ECO:0007669"/>
    <property type="project" value="TreeGrafter"/>
</dbReference>
<dbReference type="SUPFAM" id="SSF52317">
    <property type="entry name" value="Class I glutamine amidotransferase-like"/>
    <property type="match status" value="1"/>
</dbReference>
<dbReference type="InterPro" id="IPR044992">
    <property type="entry name" value="ChyE-like"/>
</dbReference>
<dbReference type="Proteomes" id="UP001054892">
    <property type="component" value="Unassembled WGS sequence"/>
</dbReference>
<feature type="domain" description="Glutamine amidotransferase" evidence="1">
    <location>
        <begin position="25"/>
        <end position="180"/>
    </location>
</feature>
<dbReference type="PANTHER" id="PTHR42695:SF5">
    <property type="entry name" value="GLUTAMINE AMIDOTRANSFERASE YLR126C-RELATED"/>
    <property type="match status" value="1"/>
</dbReference>
<sequence length="247" mass="27725">MTDILILTHADFCPAGHLASVLDAQGRAFTVLRADQGELDGYDLDRPRAVAVMGGPMSVNDPLPWIEAEIAALRHFIARDIPIIGHCLGGQLLARALGAAVHRMPYTEIGWQPLEKRALAVGNPWVAHLPMQFPVYQWHSDTFDLPDGAQWLFDSPWCPNQGFSWGDKVLALQGHPEMTEELVRLWLTDWAHLLDETQPSQQPRERMLKDLPAKVEALHQVAEGFYRRWLDLAFQDQSQRSAPALSA</sequence>
<protein>
    <submittedName>
        <fullName evidence="2">GMP synthase</fullName>
    </submittedName>
</protein>
<keyword evidence="5" id="KW-1185">Reference proteome</keyword>
<dbReference type="RefSeq" id="WP_173178376.1">
    <property type="nucleotide sequence ID" value="NZ_AP023189.1"/>
</dbReference>
<dbReference type="Proteomes" id="UP000509383">
    <property type="component" value="Chromosome"/>
</dbReference>
<evidence type="ECO:0000313" key="5">
    <source>
        <dbReference type="Proteomes" id="UP001054892"/>
    </source>
</evidence>
<gene>
    <name evidence="2" type="ORF">TUM18999_23460</name>
    <name evidence="3" type="ORF">TUM20286_54420</name>
</gene>
<proteinExistence type="predicted"/>
<evidence type="ECO:0000313" key="3">
    <source>
        <dbReference type="EMBL" id="GJN55690.1"/>
    </source>
</evidence>
<accession>A0A6J4E450</accession>
<organism evidence="2 4">
    <name type="scientific">Pseudomonas tohonis</name>
    <dbReference type="NCBI Taxonomy" id="2725477"/>
    <lineage>
        <taxon>Bacteria</taxon>
        <taxon>Pseudomonadati</taxon>
        <taxon>Pseudomonadota</taxon>
        <taxon>Gammaproteobacteria</taxon>
        <taxon>Pseudomonadales</taxon>
        <taxon>Pseudomonadaceae</taxon>
        <taxon>Pseudomonas</taxon>
    </lineage>
</organism>
<dbReference type="InterPro" id="IPR017926">
    <property type="entry name" value="GATASE"/>
</dbReference>